<dbReference type="Proteomes" id="UP000072741">
    <property type="component" value="Unassembled WGS sequence"/>
</dbReference>
<comment type="caution">
    <text evidence="2">The sequence shown here is derived from an EMBL/GenBank/DDBJ whole genome shotgun (WGS) entry which is preliminary data.</text>
</comment>
<feature type="domain" description="SGNH hydrolase-type esterase" evidence="1">
    <location>
        <begin position="64"/>
        <end position="207"/>
    </location>
</feature>
<dbReference type="PROSITE" id="PS51257">
    <property type="entry name" value="PROKAR_LIPOPROTEIN"/>
    <property type="match status" value="1"/>
</dbReference>
<organism evidence="2 3">
    <name type="scientific">Pseudacidovorax intermedius</name>
    <dbReference type="NCBI Taxonomy" id="433924"/>
    <lineage>
        <taxon>Bacteria</taxon>
        <taxon>Pseudomonadati</taxon>
        <taxon>Pseudomonadota</taxon>
        <taxon>Betaproteobacteria</taxon>
        <taxon>Burkholderiales</taxon>
        <taxon>Comamonadaceae</taxon>
        <taxon>Pseudacidovorax</taxon>
    </lineage>
</organism>
<dbReference type="CDD" id="cd00229">
    <property type="entry name" value="SGNH_hydrolase"/>
    <property type="match status" value="1"/>
</dbReference>
<evidence type="ECO:0000259" key="1">
    <source>
        <dbReference type="Pfam" id="PF13472"/>
    </source>
</evidence>
<dbReference type="Gene3D" id="3.40.50.1110">
    <property type="entry name" value="SGNH hydrolase"/>
    <property type="match status" value="1"/>
</dbReference>
<proteinExistence type="predicted"/>
<dbReference type="InterPro" id="IPR013830">
    <property type="entry name" value="SGNH_hydro"/>
</dbReference>
<protein>
    <recommendedName>
        <fullName evidence="1">SGNH hydrolase-type esterase domain-containing protein</fullName>
    </recommendedName>
</protein>
<accession>A0A147GYP8</accession>
<keyword evidence="3" id="KW-1185">Reference proteome</keyword>
<dbReference type="InterPro" id="IPR036514">
    <property type="entry name" value="SGNH_hydro_sf"/>
</dbReference>
<reference evidence="2 3" key="1">
    <citation type="journal article" date="2016" name="Front. Microbiol.">
        <title>Genomic Resource of Rice Seed Associated Bacteria.</title>
        <authorList>
            <person name="Midha S."/>
            <person name="Bansal K."/>
            <person name="Sharma S."/>
            <person name="Kumar N."/>
            <person name="Patil P.P."/>
            <person name="Chaudhry V."/>
            <person name="Patil P.B."/>
        </authorList>
    </citation>
    <scope>NUCLEOTIDE SEQUENCE [LARGE SCALE GENOMIC DNA]</scope>
    <source>
        <strain evidence="2 3">NS331</strain>
    </source>
</reference>
<name>A0A147GYP8_9BURK</name>
<dbReference type="EMBL" id="LDSL01000055">
    <property type="protein sequence ID" value="KTT22676.1"/>
    <property type="molecule type" value="Genomic_DNA"/>
</dbReference>
<dbReference type="Pfam" id="PF13472">
    <property type="entry name" value="Lipase_GDSL_2"/>
    <property type="match status" value="1"/>
</dbReference>
<dbReference type="SUPFAM" id="SSF52266">
    <property type="entry name" value="SGNH hydrolase"/>
    <property type="match status" value="1"/>
</dbReference>
<dbReference type="RefSeq" id="WP_153012792.1">
    <property type="nucleotide sequence ID" value="NZ_LDSL01000055.1"/>
</dbReference>
<dbReference type="GO" id="GO:0016788">
    <property type="term" value="F:hydrolase activity, acting on ester bonds"/>
    <property type="evidence" value="ECO:0007669"/>
    <property type="project" value="UniProtKB-ARBA"/>
</dbReference>
<gene>
    <name evidence="2" type="ORF">NS331_09270</name>
</gene>
<evidence type="ECO:0000313" key="3">
    <source>
        <dbReference type="Proteomes" id="UP000072741"/>
    </source>
</evidence>
<sequence length="235" mass="25903">MNHRKAGRLRTAVGLLPLFVMVAGMTGCAPSRVEWRNASPQDEEQWRRQQKLQFQPDCSVTLWGDSILNGGHDITQRSADPPALILRRLRPRYAVEDNSVPGDRAHAREPQFLRLSFRTRIVVLQYGINDAGNGHAYERALRAMVAHAQAQGRAVVITGLSRVNGVLPGRDANDAIARRVASDTGSTFADWGSVRFDPADMVDSVHPAAPYAWRLTEQLARALDRVAPECAAPGH</sequence>
<dbReference type="OrthoDB" id="8849587at2"/>
<dbReference type="AlphaFoldDB" id="A0A147GYP8"/>
<evidence type="ECO:0000313" key="2">
    <source>
        <dbReference type="EMBL" id="KTT22676.1"/>
    </source>
</evidence>